<accession>A0ACB8V2H8</accession>
<reference evidence="1" key="1">
    <citation type="journal article" date="2022" name="bioRxiv">
        <title>Population genetic analysis of Ophidiomyces ophidiicola, the causative agent of snake fungal disease, indicates recent introductions to the USA.</title>
        <authorList>
            <person name="Ladner J.T."/>
            <person name="Palmer J.M."/>
            <person name="Ettinger C.L."/>
            <person name="Stajich J.E."/>
            <person name="Farrell T.M."/>
            <person name="Glorioso B.M."/>
            <person name="Lawson B."/>
            <person name="Price S.J."/>
            <person name="Stengle A.G."/>
            <person name="Grear D.A."/>
            <person name="Lorch J.M."/>
        </authorList>
    </citation>
    <scope>NUCLEOTIDE SEQUENCE</scope>
    <source>
        <strain evidence="1">NWHC 24266-5</strain>
    </source>
</reference>
<gene>
    <name evidence="1" type="ORF">LOY88_002328</name>
</gene>
<proteinExistence type="predicted"/>
<name>A0ACB8V2H8_9EURO</name>
<organism evidence="1">
    <name type="scientific">Ophidiomyces ophidiicola</name>
    <dbReference type="NCBI Taxonomy" id="1387563"/>
    <lineage>
        <taxon>Eukaryota</taxon>
        <taxon>Fungi</taxon>
        <taxon>Dikarya</taxon>
        <taxon>Ascomycota</taxon>
        <taxon>Pezizomycotina</taxon>
        <taxon>Eurotiomycetes</taxon>
        <taxon>Eurotiomycetidae</taxon>
        <taxon>Onygenales</taxon>
        <taxon>Onygenaceae</taxon>
        <taxon>Ophidiomyces</taxon>
    </lineage>
</organism>
<protein>
    <submittedName>
        <fullName evidence="1">Uncharacterized protein</fullName>
    </submittedName>
</protein>
<comment type="caution">
    <text evidence="1">The sequence shown here is derived from an EMBL/GenBank/DDBJ whole genome shotgun (WGS) entry which is preliminary data.</text>
</comment>
<dbReference type="EMBL" id="JALBCA010000027">
    <property type="protein sequence ID" value="KAI2388955.1"/>
    <property type="molecule type" value="Genomic_DNA"/>
</dbReference>
<evidence type="ECO:0000313" key="1">
    <source>
        <dbReference type="EMBL" id="KAI2388955.1"/>
    </source>
</evidence>
<sequence length="157" mass="17348">MATTASQTQEAPWHAAFPAPTRKADIVTREEVLQWLRHQSDDAEYVLVDLRRADHEGGTILGSINLPAQSLHPSLPTLYAIFKKANVKKVVFYCGSSQGRGTRAGGWFADYIAENDSTCMTSLVLEGGIKGWLKAGKEYVECMDGYDEVVWKKLGVI</sequence>